<evidence type="ECO:0000313" key="6">
    <source>
        <dbReference type="EMBL" id="ABK98135.1"/>
    </source>
</evidence>
<dbReference type="GO" id="GO:0016757">
    <property type="term" value="F:glycosyltransferase activity"/>
    <property type="evidence" value="ECO:0007669"/>
    <property type="project" value="UniProtKB-KW"/>
</dbReference>
<evidence type="ECO:0000256" key="2">
    <source>
        <dbReference type="ARBA" id="ARBA00022475"/>
    </source>
</evidence>
<dbReference type="RefSeq" id="WP_011734449.1">
    <property type="nucleotide sequence ID" value="NC_008609.1"/>
</dbReference>
<evidence type="ECO:0000256" key="4">
    <source>
        <dbReference type="ARBA" id="ARBA00022679"/>
    </source>
</evidence>
<reference evidence="6 7" key="1">
    <citation type="submission" date="2006-10" db="EMBL/GenBank/DDBJ databases">
        <title>Complete sequence of chromosome of Pelobacter propionicus DSM 2379.</title>
        <authorList>
            <consortium name="US DOE Joint Genome Institute"/>
            <person name="Copeland A."/>
            <person name="Lucas S."/>
            <person name="Lapidus A."/>
            <person name="Barry K."/>
            <person name="Detter J.C."/>
            <person name="Glavina del Rio T."/>
            <person name="Hammon N."/>
            <person name="Israni S."/>
            <person name="Dalin E."/>
            <person name="Tice H."/>
            <person name="Pitluck S."/>
            <person name="Saunders E."/>
            <person name="Brettin T."/>
            <person name="Bruce D."/>
            <person name="Han C."/>
            <person name="Tapia R."/>
            <person name="Schmutz J."/>
            <person name="Larimer F."/>
            <person name="Land M."/>
            <person name="Hauser L."/>
            <person name="Kyrpides N."/>
            <person name="Kim E."/>
            <person name="Lovley D."/>
            <person name="Richardson P."/>
        </authorList>
    </citation>
    <scope>NUCLEOTIDE SEQUENCE [LARGE SCALE GENOMIC DNA]</scope>
    <source>
        <strain evidence="7">DSM 2379 / NBRC 103807 / OttBd1</strain>
    </source>
</reference>
<dbReference type="PANTHER" id="PTHR43646:SF2">
    <property type="entry name" value="GLYCOSYLTRANSFERASE 2-LIKE DOMAIN-CONTAINING PROTEIN"/>
    <property type="match status" value="1"/>
</dbReference>
<dbReference type="EMBL" id="CP000482">
    <property type="protein sequence ID" value="ABK98135.1"/>
    <property type="molecule type" value="Genomic_DNA"/>
</dbReference>
<keyword evidence="4" id="KW-0808">Transferase</keyword>
<dbReference type="PANTHER" id="PTHR43646">
    <property type="entry name" value="GLYCOSYLTRANSFERASE"/>
    <property type="match status" value="1"/>
</dbReference>
<protein>
    <recommendedName>
        <fullName evidence="8">Glycosyltransferase 2-like domain-containing protein</fullName>
    </recommendedName>
</protein>
<organism evidence="6 7">
    <name type="scientific">Pelobacter propionicus (strain DSM 2379 / NBRC 103807 / OttBd1)</name>
    <dbReference type="NCBI Taxonomy" id="338966"/>
    <lineage>
        <taxon>Bacteria</taxon>
        <taxon>Pseudomonadati</taxon>
        <taxon>Thermodesulfobacteriota</taxon>
        <taxon>Desulfuromonadia</taxon>
        <taxon>Desulfuromonadales</taxon>
        <taxon>Desulfuromonadaceae</taxon>
        <taxon>Pelobacter</taxon>
    </lineage>
</organism>
<keyword evidence="7" id="KW-1185">Reference proteome</keyword>
<evidence type="ECO:0000313" key="7">
    <source>
        <dbReference type="Proteomes" id="UP000006732"/>
    </source>
</evidence>
<evidence type="ECO:0000256" key="1">
    <source>
        <dbReference type="ARBA" id="ARBA00004236"/>
    </source>
</evidence>
<dbReference type="STRING" id="338966.Ppro_0504"/>
<sequence length="427" mass="46849">MQRTSPHEHPLPRQVATYLRTRATGGAWRLSEQPGRGFAAAVVIPALAEQQNLSATLRSLAANPPRLLRDTLILVVVNQRDNASERETEDNLATLKDLTRWKQAFGLDNLCWVDAATPGNRLPPKQGVGLARKIGLDLALGHLDYGEGDPQLICLDADTLVQPDYLGAITDHFATSRAGGASLPFRHQSADTPRGQEAIERYELFLRAYVLGMELAGSPYAFHTVGSAMACRASAYAMAGGMNKRQAGEDFYFLQQIHKTSGVAPLRGTMVHPSPRSSQRVPFGTGRAVGDILVKGEDFLFYQPHLFGIVGEWLQCVASHDGADGARLLHRAEDISPLLRSFLQQAGFADAWDNLKRNSRDGERLMAAFHGWFDAFRTMRLMHYLTDNGFPRIPAEQAVPSLLERAGHASPADLDGLIHCLRTIQGV</sequence>
<keyword evidence="2" id="KW-1003">Cell membrane</keyword>
<dbReference type="GO" id="GO:0005886">
    <property type="term" value="C:plasma membrane"/>
    <property type="evidence" value="ECO:0007669"/>
    <property type="project" value="UniProtKB-SubCell"/>
</dbReference>
<dbReference type="HOGENOM" id="CLU_048229_0_0_7"/>
<dbReference type="SUPFAM" id="SSF53448">
    <property type="entry name" value="Nucleotide-diphospho-sugar transferases"/>
    <property type="match status" value="1"/>
</dbReference>
<dbReference type="Proteomes" id="UP000006732">
    <property type="component" value="Chromosome"/>
</dbReference>
<evidence type="ECO:0000256" key="3">
    <source>
        <dbReference type="ARBA" id="ARBA00022676"/>
    </source>
</evidence>
<keyword evidence="3" id="KW-0328">Glycosyltransferase</keyword>
<keyword evidence="5" id="KW-0472">Membrane</keyword>
<accession>A1ALB5</accession>
<dbReference type="InterPro" id="IPR029044">
    <property type="entry name" value="Nucleotide-diphossugar_trans"/>
</dbReference>
<evidence type="ECO:0000256" key="5">
    <source>
        <dbReference type="ARBA" id="ARBA00023136"/>
    </source>
</evidence>
<name>A1ALB5_PELPD</name>
<dbReference type="eggNOG" id="COG1215">
    <property type="taxonomic scope" value="Bacteria"/>
</dbReference>
<gene>
    <name evidence="6" type="ordered locus">Ppro_0504</name>
</gene>
<proteinExistence type="predicted"/>
<dbReference type="Gene3D" id="3.90.550.10">
    <property type="entry name" value="Spore Coat Polysaccharide Biosynthesis Protein SpsA, Chain A"/>
    <property type="match status" value="1"/>
</dbReference>
<evidence type="ECO:0008006" key="8">
    <source>
        <dbReference type="Google" id="ProtNLM"/>
    </source>
</evidence>
<dbReference type="AlphaFoldDB" id="A1ALB5"/>
<dbReference type="OrthoDB" id="5391853at2"/>
<dbReference type="KEGG" id="ppd:Ppro_0504"/>
<comment type="subcellular location">
    <subcellularLocation>
        <location evidence="1">Cell membrane</location>
    </subcellularLocation>
</comment>